<dbReference type="Proteomes" id="UP001050808">
    <property type="component" value="Unassembled WGS sequence"/>
</dbReference>
<dbReference type="EMBL" id="BNDY01000002">
    <property type="protein sequence ID" value="GHI36209.1"/>
    <property type="molecule type" value="Genomic_DNA"/>
</dbReference>
<evidence type="ECO:0000313" key="1">
    <source>
        <dbReference type="EMBL" id="GHI36209.1"/>
    </source>
</evidence>
<comment type="caution">
    <text evidence="1">The sequence shown here is derived from an EMBL/GenBank/DDBJ whole genome shotgun (WGS) entry which is preliminary data.</text>
</comment>
<accession>A0ABQ3QFY7</accession>
<dbReference type="RefSeq" id="WP_226598661.1">
    <property type="nucleotide sequence ID" value="NZ_BMUA01000001.1"/>
</dbReference>
<gene>
    <name evidence="1" type="ORF">Sviol_06170</name>
</gene>
<name>A0ABQ3QFY7_9ACTN</name>
<sequence>MPRTTASCSPSSLHGRQRCDGLAAVTRIRHVLEPLRKRGDFGPASTRSALTHLGYATAKVRSYQDGPAGVGFLTDASPMCPEGTMSSRTTEADAFGGYPDHFGCDQPQRRALSTGGVLRGSACR</sequence>
<evidence type="ECO:0000313" key="2">
    <source>
        <dbReference type="Proteomes" id="UP001050808"/>
    </source>
</evidence>
<organism evidence="1 2">
    <name type="scientific">Streptomyces violascens</name>
    <dbReference type="NCBI Taxonomy" id="67381"/>
    <lineage>
        <taxon>Bacteria</taxon>
        <taxon>Bacillati</taxon>
        <taxon>Actinomycetota</taxon>
        <taxon>Actinomycetes</taxon>
        <taxon>Kitasatosporales</taxon>
        <taxon>Streptomycetaceae</taxon>
        <taxon>Streptomyces</taxon>
    </lineage>
</organism>
<reference evidence="1" key="1">
    <citation type="submission" date="2024-05" db="EMBL/GenBank/DDBJ databases">
        <title>Whole genome shotgun sequence of Streptomyces violascens NBRC 12920.</title>
        <authorList>
            <person name="Komaki H."/>
            <person name="Tamura T."/>
        </authorList>
    </citation>
    <scope>NUCLEOTIDE SEQUENCE</scope>
    <source>
        <strain evidence="1">NBRC 12920</strain>
    </source>
</reference>
<protein>
    <submittedName>
        <fullName evidence="1">Uncharacterized protein</fullName>
    </submittedName>
</protein>
<keyword evidence="2" id="KW-1185">Reference proteome</keyword>
<proteinExistence type="predicted"/>